<reference evidence="2 3" key="1">
    <citation type="submission" date="2011-05" db="EMBL/GenBank/DDBJ databases">
        <title>Whole genome sequence of Microlunatus phosphovorus NM-1.</title>
        <authorList>
            <person name="Hosoyama A."/>
            <person name="Sasaki K."/>
            <person name="Harada T."/>
            <person name="Igarashi R."/>
            <person name="Kawakoshi A."/>
            <person name="Sasagawa M."/>
            <person name="Fukada J."/>
            <person name="Nakamura S."/>
            <person name="Katano Y."/>
            <person name="Hanada S."/>
            <person name="Kamagata Y."/>
            <person name="Nakamura N."/>
            <person name="Yamazaki S."/>
            <person name="Fujita N."/>
        </authorList>
    </citation>
    <scope>NUCLEOTIDE SEQUENCE [LARGE SCALE GENOMIC DNA]</scope>
    <source>
        <strain evidence="3">ATCC 700054 / DSM 10555 / JCM 9379 / NBRC 101784 / NCIMB 13414 / VKM Ac-1990 / NM-1</strain>
    </source>
</reference>
<evidence type="ECO:0000256" key="1">
    <source>
        <dbReference type="SAM" id="Phobius"/>
    </source>
</evidence>
<dbReference type="Proteomes" id="UP000007947">
    <property type="component" value="Chromosome"/>
</dbReference>
<protein>
    <submittedName>
        <fullName evidence="2">Uncharacterized protein</fullName>
    </submittedName>
</protein>
<keyword evidence="1" id="KW-0472">Membrane</keyword>
<evidence type="ECO:0000313" key="3">
    <source>
        <dbReference type="Proteomes" id="UP000007947"/>
    </source>
</evidence>
<dbReference type="KEGG" id="mph:MLP_40330"/>
<evidence type="ECO:0000313" key="2">
    <source>
        <dbReference type="EMBL" id="BAK37047.1"/>
    </source>
</evidence>
<sequence>MLPMFAAATTEPCDYRYGFRQSAQGRGPLPAVVLLLFASALALPSAEPAWLRIIVNTAVTAGLSLTAAVGIAVRPVQAASSRDGS</sequence>
<dbReference type="AlphaFoldDB" id="F5XR25"/>
<proteinExistence type="predicted"/>
<accession>F5XR25</accession>
<name>F5XR25_MICPN</name>
<keyword evidence="1" id="KW-1133">Transmembrane helix</keyword>
<dbReference type="EMBL" id="AP012204">
    <property type="protein sequence ID" value="BAK37047.1"/>
    <property type="molecule type" value="Genomic_DNA"/>
</dbReference>
<gene>
    <name evidence="2" type="ordered locus">MLP_40330</name>
</gene>
<feature type="transmembrane region" description="Helical" evidence="1">
    <location>
        <begin position="49"/>
        <end position="73"/>
    </location>
</feature>
<keyword evidence="3" id="KW-1185">Reference proteome</keyword>
<dbReference type="HOGENOM" id="CLU_2508999_0_0_11"/>
<feature type="transmembrane region" description="Helical" evidence="1">
    <location>
        <begin position="25"/>
        <end position="43"/>
    </location>
</feature>
<keyword evidence="1" id="KW-0812">Transmembrane</keyword>
<organism evidence="2 3">
    <name type="scientific">Microlunatus phosphovorus (strain ATCC 700054 / DSM 10555 / JCM 9379 / NBRC 101784 / NCIMB 13414 / VKM Ac-1990 / NM-1)</name>
    <dbReference type="NCBI Taxonomy" id="1032480"/>
    <lineage>
        <taxon>Bacteria</taxon>
        <taxon>Bacillati</taxon>
        <taxon>Actinomycetota</taxon>
        <taxon>Actinomycetes</taxon>
        <taxon>Propionibacteriales</taxon>
        <taxon>Propionibacteriaceae</taxon>
        <taxon>Microlunatus</taxon>
    </lineage>
</organism>